<dbReference type="Gene3D" id="3.40.50.150">
    <property type="entry name" value="Vaccinia Virus protein VP39"/>
    <property type="match status" value="1"/>
</dbReference>
<dbReference type="RefSeq" id="WP_087462084.1">
    <property type="nucleotide sequence ID" value="NZ_CP021425.1"/>
</dbReference>
<proteinExistence type="predicted"/>
<keyword evidence="2" id="KW-1185">Reference proteome</keyword>
<dbReference type="OrthoDB" id="7068720at2"/>
<gene>
    <name evidence="1" type="ORF">OLMES_3119</name>
</gene>
<accession>A0A1Y0I9G5</accession>
<evidence type="ECO:0008006" key="3">
    <source>
        <dbReference type="Google" id="ProtNLM"/>
    </source>
</evidence>
<protein>
    <recommendedName>
        <fullName evidence="3">Class I SAM-dependent methyltransferase</fullName>
    </recommendedName>
</protein>
<organism evidence="1 2">
    <name type="scientific">Oleiphilus messinensis</name>
    <dbReference type="NCBI Taxonomy" id="141451"/>
    <lineage>
        <taxon>Bacteria</taxon>
        <taxon>Pseudomonadati</taxon>
        <taxon>Pseudomonadota</taxon>
        <taxon>Gammaproteobacteria</taxon>
        <taxon>Oceanospirillales</taxon>
        <taxon>Oleiphilaceae</taxon>
        <taxon>Oleiphilus</taxon>
    </lineage>
</organism>
<dbReference type="KEGG" id="ome:OLMES_3119"/>
<dbReference type="EMBL" id="CP021425">
    <property type="protein sequence ID" value="ARU57162.1"/>
    <property type="molecule type" value="Genomic_DNA"/>
</dbReference>
<reference evidence="1 2" key="1">
    <citation type="submission" date="2017-05" db="EMBL/GenBank/DDBJ databases">
        <title>Genomic insights into alkan degradation activity of Oleiphilus messinensis.</title>
        <authorList>
            <person name="Kozyavkin S.A."/>
            <person name="Slesarev A.I."/>
            <person name="Golyshin P.N."/>
            <person name="Korzhenkov A."/>
            <person name="Golyshina O.N."/>
            <person name="Toshchakov S.V."/>
        </authorList>
    </citation>
    <scope>NUCLEOTIDE SEQUENCE [LARGE SCALE GENOMIC DNA]</scope>
    <source>
        <strain evidence="1 2">ME102</strain>
    </source>
</reference>
<dbReference type="Proteomes" id="UP000196027">
    <property type="component" value="Chromosome"/>
</dbReference>
<evidence type="ECO:0000313" key="1">
    <source>
        <dbReference type="EMBL" id="ARU57162.1"/>
    </source>
</evidence>
<dbReference type="InterPro" id="IPR029063">
    <property type="entry name" value="SAM-dependent_MTases_sf"/>
</dbReference>
<name>A0A1Y0I9G5_9GAMM</name>
<dbReference type="Pfam" id="PF13578">
    <property type="entry name" value="Methyltransf_24"/>
    <property type="match status" value="1"/>
</dbReference>
<dbReference type="AlphaFoldDB" id="A0A1Y0I9G5"/>
<sequence>MDNGNSQQAILRVFDFINHHSILHGPTHLHACKDELNNAFLYCETPSKQWNYAFHYNLSLHSLLPDFDPSTKELLIDIEVTVANGSIGIGLVGANLQNYLSRELQQPEGQDRCKLTIYWSANTFEANLVFRQVSDSNTVSKFNLHNIQFRQEPLGYSKTNTGFPTNNEVNLSEQIRNSIAKPGKHKLKKTNPVIVETRDVNKLPSILNGNKEVKIPIARDKHCLDWSMEEDDSNILRYIFQTLNPQRHLEFGTWKGFGTKLCAENCDARIWTLNLPEGEKNAQGEPIYIESGSQGPTIQTDCGDMIGHLYREAGFSNRVNQILVDSNEWDSSIFEDGYFDTILIDGGHDFGTVTNDTNQALRLLRPGGILMWHDFCPTVQALNQFASIRGVAQSIESNWQTISKELDSIYWLKPSYLLLGIKNSHI</sequence>
<evidence type="ECO:0000313" key="2">
    <source>
        <dbReference type="Proteomes" id="UP000196027"/>
    </source>
</evidence>
<dbReference type="SUPFAM" id="SSF53335">
    <property type="entry name" value="S-adenosyl-L-methionine-dependent methyltransferases"/>
    <property type="match status" value="1"/>
</dbReference>